<reference evidence="2 3" key="1">
    <citation type="journal article" date="2019" name="Mol. Biol. Evol.">
        <title>Blast fungal genomes show frequent chromosomal changes, gene gains and losses, and effector gene turnover.</title>
        <authorList>
            <person name="Gomez Luciano L.B."/>
            <person name="Jason Tsai I."/>
            <person name="Chuma I."/>
            <person name="Tosa Y."/>
            <person name="Chen Y.H."/>
            <person name="Li J.Y."/>
            <person name="Li M.Y."/>
            <person name="Jade Lu M.Y."/>
            <person name="Nakayashiki H."/>
            <person name="Li W.H."/>
        </authorList>
    </citation>
    <scope>NUCLEOTIDE SEQUENCE [LARGE SCALE GENOMIC DNA]</scope>
    <source>
        <strain evidence="2">MZ5-1-6</strain>
    </source>
</reference>
<dbReference type="AlphaFoldDB" id="A0A4P7MVR7"/>
<evidence type="ECO:0000313" key="3">
    <source>
        <dbReference type="Proteomes" id="UP000294847"/>
    </source>
</evidence>
<evidence type="ECO:0000256" key="1">
    <source>
        <dbReference type="SAM" id="MobiDB-lite"/>
    </source>
</evidence>
<accession>A0A4P7MVR7</accession>
<gene>
    <name evidence="2" type="ORF">PoMZ_09884</name>
</gene>
<dbReference type="Proteomes" id="UP000294847">
    <property type="component" value="Chromosome 1"/>
</dbReference>
<dbReference type="EMBL" id="CP034204">
    <property type="protein sequence ID" value="QBZ54189.1"/>
    <property type="molecule type" value="Genomic_DNA"/>
</dbReference>
<sequence>SEDISSPVRQRILRNHKTETTASHHHRGKPHENSTTN</sequence>
<organism evidence="2 3">
    <name type="scientific">Pyricularia oryzae</name>
    <name type="common">Rice blast fungus</name>
    <name type="synonym">Magnaporthe oryzae</name>
    <dbReference type="NCBI Taxonomy" id="318829"/>
    <lineage>
        <taxon>Eukaryota</taxon>
        <taxon>Fungi</taxon>
        <taxon>Dikarya</taxon>
        <taxon>Ascomycota</taxon>
        <taxon>Pezizomycotina</taxon>
        <taxon>Sordariomycetes</taxon>
        <taxon>Sordariomycetidae</taxon>
        <taxon>Magnaporthales</taxon>
        <taxon>Pyriculariaceae</taxon>
        <taxon>Pyricularia</taxon>
    </lineage>
</organism>
<proteinExistence type="predicted"/>
<evidence type="ECO:0000313" key="2">
    <source>
        <dbReference type="EMBL" id="QBZ54189.1"/>
    </source>
</evidence>
<protein>
    <submittedName>
        <fullName evidence="2">Uncharacterized protein</fullName>
    </submittedName>
</protein>
<feature type="non-terminal residue" evidence="2">
    <location>
        <position position="1"/>
    </location>
</feature>
<feature type="region of interest" description="Disordered" evidence="1">
    <location>
        <begin position="1"/>
        <end position="37"/>
    </location>
</feature>
<name>A0A4P7MVR7_PYROR</name>
<feature type="non-terminal residue" evidence="2">
    <location>
        <position position="37"/>
    </location>
</feature>